<feature type="compositionally biased region" description="Polar residues" evidence="2">
    <location>
        <begin position="642"/>
        <end position="657"/>
    </location>
</feature>
<name>A0A0C3CQI7_PILCF</name>
<dbReference type="AlphaFoldDB" id="A0A0C3CQI7"/>
<organism evidence="3 4">
    <name type="scientific">Piloderma croceum (strain F 1598)</name>
    <dbReference type="NCBI Taxonomy" id="765440"/>
    <lineage>
        <taxon>Eukaryota</taxon>
        <taxon>Fungi</taxon>
        <taxon>Dikarya</taxon>
        <taxon>Basidiomycota</taxon>
        <taxon>Agaricomycotina</taxon>
        <taxon>Agaricomycetes</taxon>
        <taxon>Agaricomycetidae</taxon>
        <taxon>Atheliales</taxon>
        <taxon>Atheliaceae</taxon>
        <taxon>Piloderma</taxon>
    </lineage>
</organism>
<feature type="region of interest" description="Disordered" evidence="2">
    <location>
        <begin position="465"/>
        <end position="542"/>
    </location>
</feature>
<dbReference type="OrthoDB" id="2798624at2759"/>
<accession>A0A0C3CQI7</accession>
<feature type="region of interest" description="Disordered" evidence="2">
    <location>
        <begin position="564"/>
        <end position="657"/>
    </location>
</feature>
<protein>
    <submittedName>
        <fullName evidence="3">Uncharacterized protein</fullName>
    </submittedName>
</protein>
<dbReference type="InParanoid" id="A0A0C3CQI7"/>
<reference evidence="4" key="2">
    <citation type="submission" date="2015-01" db="EMBL/GenBank/DDBJ databases">
        <title>Evolutionary Origins and Diversification of the Mycorrhizal Mutualists.</title>
        <authorList>
            <consortium name="DOE Joint Genome Institute"/>
            <consortium name="Mycorrhizal Genomics Consortium"/>
            <person name="Kohler A."/>
            <person name="Kuo A."/>
            <person name="Nagy L.G."/>
            <person name="Floudas D."/>
            <person name="Copeland A."/>
            <person name="Barry K.W."/>
            <person name="Cichocki N."/>
            <person name="Veneault-Fourrey C."/>
            <person name="LaButti K."/>
            <person name="Lindquist E.A."/>
            <person name="Lipzen A."/>
            <person name="Lundell T."/>
            <person name="Morin E."/>
            <person name="Murat C."/>
            <person name="Riley R."/>
            <person name="Ohm R."/>
            <person name="Sun H."/>
            <person name="Tunlid A."/>
            <person name="Henrissat B."/>
            <person name="Grigoriev I.V."/>
            <person name="Hibbett D.S."/>
            <person name="Martin F."/>
        </authorList>
    </citation>
    <scope>NUCLEOTIDE SEQUENCE [LARGE SCALE GENOMIC DNA]</scope>
    <source>
        <strain evidence="4">F 1598</strain>
    </source>
</reference>
<feature type="coiled-coil region" evidence="1">
    <location>
        <begin position="100"/>
        <end position="127"/>
    </location>
</feature>
<feature type="region of interest" description="Disordered" evidence="2">
    <location>
        <begin position="397"/>
        <end position="450"/>
    </location>
</feature>
<dbReference type="STRING" id="765440.A0A0C3CQI7"/>
<feature type="compositionally biased region" description="Low complexity" evidence="2">
    <location>
        <begin position="441"/>
        <end position="450"/>
    </location>
</feature>
<evidence type="ECO:0000256" key="2">
    <source>
        <dbReference type="SAM" id="MobiDB-lite"/>
    </source>
</evidence>
<dbReference type="HOGENOM" id="CLU_378595_0_0_1"/>
<evidence type="ECO:0000313" key="3">
    <source>
        <dbReference type="EMBL" id="KIM91927.1"/>
    </source>
</evidence>
<proteinExistence type="predicted"/>
<dbReference type="Proteomes" id="UP000054166">
    <property type="component" value="Unassembled WGS sequence"/>
</dbReference>
<dbReference type="EMBL" id="KN832970">
    <property type="protein sequence ID" value="KIM91927.1"/>
    <property type="molecule type" value="Genomic_DNA"/>
</dbReference>
<reference evidence="3 4" key="1">
    <citation type="submission" date="2014-04" db="EMBL/GenBank/DDBJ databases">
        <authorList>
            <consortium name="DOE Joint Genome Institute"/>
            <person name="Kuo A."/>
            <person name="Tarkka M."/>
            <person name="Buscot F."/>
            <person name="Kohler A."/>
            <person name="Nagy L.G."/>
            <person name="Floudas D."/>
            <person name="Copeland A."/>
            <person name="Barry K.W."/>
            <person name="Cichocki N."/>
            <person name="Veneault-Fourrey C."/>
            <person name="LaButti K."/>
            <person name="Lindquist E.A."/>
            <person name="Lipzen A."/>
            <person name="Lundell T."/>
            <person name="Morin E."/>
            <person name="Murat C."/>
            <person name="Sun H."/>
            <person name="Tunlid A."/>
            <person name="Henrissat B."/>
            <person name="Grigoriev I.V."/>
            <person name="Hibbett D.S."/>
            <person name="Martin F."/>
            <person name="Nordberg H.P."/>
            <person name="Cantor M.N."/>
            <person name="Hua S.X."/>
        </authorList>
    </citation>
    <scope>NUCLEOTIDE SEQUENCE [LARGE SCALE GENOMIC DNA]</scope>
    <source>
        <strain evidence="3 4">F 1598</strain>
    </source>
</reference>
<evidence type="ECO:0000256" key="1">
    <source>
        <dbReference type="SAM" id="Coils"/>
    </source>
</evidence>
<gene>
    <name evidence="3" type="ORF">PILCRDRAFT_97</name>
</gene>
<evidence type="ECO:0000313" key="4">
    <source>
        <dbReference type="Proteomes" id="UP000054166"/>
    </source>
</evidence>
<feature type="compositionally biased region" description="Low complexity" evidence="2">
    <location>
        <begin position="568"/>
        <end position="585"/>
    </location>
</feature>
<keyword evidence="4" id="KW-1185">Reference proteome</keyword>
<feature type="compositionally biased region" description="Low complexity" evidence="2">
    <location>
        <begin position="511"/>
        <end position="525"/>
    </location>
</feature>
<sequence length="657" mass="71212">MRFFKSFRLLHRRTKSEGDVVTVLAAKSAIQTTGGALPVQNFSHQGLLGMTLESGSPFVDVGSLNPSKGPLPIFDPIDLYAPFSYEPPPRLIESSADSRIIDLEAELAMQRRENRTLKADLVEITKETTDVRTALYTEMAKNAYLKRQAMVDAARVQTLNMAFTRYKAIDGLLARIGLHKAILEAALAAHEGGGNAEEVVMDAIKQARTKTGSDLSTMTIGPRTSEQYTAVLNMTLKARKELKRHKKLAKFWKRTAQQDGQHRDTITPSPSDISSIHEILSMERQKAVDELAARRREGLTNILEVSESFPSAEAAAILPVSQVVAVKGKNFDVFPASASDTSPTAHGDVFATLPPLASESMKRELARHSTSKRFSGSLPVIKASGLRQVDLNIPKPSTIPELAQIPERRPTVPASSLPHRRDSSSTSEIGSGRISKRGYRSDATSSSRFSSRSFGSILSASLRKSESSSSRIATANSKTGDQEAPASRRDGGESGHNAPFDNTAFRDAPPDDSGISDGLSSGSGSRFLEHIIPDSTPTKPFEHVSLGQISEESVTVHDHDMTFTAHATPTTGPTTPSKTPSSSPTKKSKLPVLKYLRRLSPLSSPTKTRDGTTPPKVAKKSRVRAQSFPTTTQRSAIPLSTRRPTVSGGQNHTVNHR</sequence>
<keyword evidence="1" id="KW-0175">Coiled coil</keyword>